<sequence length="71" mass="8670">MSPTHAITLDEVELKPFKDNHRYQATNPYWLLRIYRIKRVIIRRNPLHLILYYLKNEPIESTAHLMERNPK</sequence>
<protein>
    <submittedName>
        <fullName evidence="1">5492_t:CDS:1</fullName>
    </submittedName>
</protein>
<keyword evidence="2" id="KW-1185">Reference proteome</keyword>
<accession>A0A9W4T3M5</accession>
<dbReference type="Proteomes" id="UP001153678">
    <property type="component" value="Unassembled WGS sequence"/>
</dbReference>
<gene>
    <name evidence="1" type="ORF">FWILDA_LOCUS14969</name>
</gene>
<dbReference type="AlphaFoldDB" id="A0A9W4T3M5"/>
<organism evidence="1 2">
    <name type="scientific">Funneliformis geosporum</name>
    <dbReference type="NCBI Taxonomy" id="1117311"/>
    <lineage>
        <taxon>Eukaryota</taxon>
        <taxon>Fungi</taxon>
        <taxon>Fungi incertae sedis</taxon>
        <taxon>Mucoromycota</taxon>
        <taxon>Glomeromycotina</taxon>
        <taxon>Glomeromycetes</taxon>
        <taxon>Glomerales</taxon>
        <taxon>Glomeraceae</taxon>
        <taxon>Funneliformis</taxon>
    </lineage>
</organism>
<name>A0A9W4T3M5_9GLOM</name>
<reference evidence="1" key="1">
    <citation type="submission" date="2022-08" db="EMBL/GenBank/DDBJ databases">
        <authorList>
            <person name="Kallberg Y."/>
            <person name="Tangrot J."/>
            <person name="Rosling A."/>
        </authorList>
    </citation>
    <scope>NUCLEOTIDE SEQUENCE</scope>
    <source>
        <strain evidence="1">Wild A</strain>
    </source>
</reference>
<comment type="caution">
    <text evidence="1">The sequence shown here is derived from an EMBL/GenBank/DDBJ whole genome shotgun (WGS) entry which is preliminary data.</text>
</comment>
<proteinExistence type="predicted"/>
<evidence type="ECO:0000313" key="2">
    <source>
        <dbReference type="Proteomes" id="UP001153678"/>
    </source>
</evidence>
<dbReference type="EMBL" id="CAMKVN010007216">
    <property type="protein sequence ID" value="CAI2191230.1"/>
    <property type="molecule type" value="Genomic_DNA"/>
</dbReference>
<evidence type="ECO:0000313" key="1">
    <source>
        <dbReference type="EMBL" id="CAI2191230.1"/>
    </source>
</evidence>